<evidence type="ECO:0000256" key="8">
    <source>
        <dbReference type="PIRSR" id="PIRSR602129-50"/>
    </source>
</evidence>
<keyword evidence="5" id="KW-0112">Calmodulin-binding</keyword>
<dbReference type="CDD" id="cd06450">
    <property type="entry name" value="DOPA_deC_like"/>
    <property type="match status" value="1"/>
</dbReference>
<dbReference type="Gene3D" id="4.10.280.50">
    <property type="match status" value="1"/>
</dbReference>
<evidence type="ECO:0000256" key="6">
    <source>
        <dbReference type="ARBA" id="ARBA00022898"/>
    </source>
</evidence>
<dbReference type="AlphaFoldDB" id="A0A9R0I7B3"/>
<keyword evidence="11" id="KW-1185">Reference proteome</keyword>
<accession>A0A9R0I7B3</accession>
<keyword evidence="6 8" id="KW-0663">Pyridoxal phosphate</keyword>
<evidence type="ECO:0000256" key="1">
    <source>
        <dbReference type="ARBA" id="ARBA00001933"/>
    </source>
</evidence>
<dbReference type="GO" id="GO:0004351">
    <property type="term" value="F:glutamate decarboxylase activity"/>
    <property type="evidence" value="ECO:0000318"/>
    <property type="project" value="GO_Central"/>
</dbReference>
<evidence type="ECO:0000256" key="9">
    <source>
        <dbReference type="RuleBase" id="RU000382"/>
    </source>
</evidence>
<evidence type="ECO:0000256" key="10">
    <source>
        <dbReference type="RuleBase" id="RU361171"/>
    </source>
</evidence>
<comment type="similarity">
    <text evidence="2 9">Belongs to the group II decarboxylase family.</text>
</comment>
<dbReference type="Pfam" id="PF00282">
    <property type="entry name" value="Pyridoxal_deC"/>
    <property type="match status" value="1"/>
</dbReference>
<dbReference type="GO" id="GO:0005829">
    <property type="term" value="C:cytosol"/>
    <property type="evidence" value="ECO:0000318"/>
    <property type="project" value="GO_Central"/>
</dbReference>
<dbReference type="FunFam" id="4.10.280.50:FF:000001">
    <property type="entry name" value="Glutamate decarboxylase"/>
    <property type="match status" value="1"/>
</dbReference>
<dbReference type="InterPro" id="IPR010107">
    <property type="entry name" value="Glutamate_decarboxylase"/>
</dbReference>
<evidence type="ECO:0000313" key="11">
    <source>
        <dbReference type="Proteomes" id="UP000813463"/>
    </source>
</evidence>
<dbReference type="InterPro" id="IPR015424">
    <property type="entry name" value="PyrdxlP-dep_Trfase"/>
</dbReference>
<organism evidence="11 12">
    <name type="scientific">Spinacia oleracea</name>
    <name type="common">Spinach</name>
    <dbReference type="NCBI Taxonomy" id="3562"/>
    <lineage>
        <taxon>Eukaryota</taxon>
        <taxon>Viridiplantae</taxon>
        <taxon>Streptophyta</taxon>
        <taxon>Embryophyta</taxon>
        <taxon>Tracheophyta</taxon>
        <taxon>Spermatophyta</taxon>
        <taxon>Magnoliopsida</taxon>
        <taxon>eudicotyledons</taxon>
        <taxon>Gunneridae</taxon>
        <taxon>Pentapetalae</taxon>
        <taxon>Caryophyllales</taxon>
        <taxon>Chenopodiaceae</taxon>
        <taxon>Chenopodioideae</taxon>
        <taxon>Anserineae</taxon>
        <taxon>Spinacia</taxon>
    </lineage>
</organism>
<sequence length="508" mass="57369">MVLSTIQTPEETEEHVISSVFASRYAHEPLPRYKMPRKTIPKDVAYQIIHDELMLDGNPRLNLASFVTTWMEPECDKLMHESMSKNYVDMDEYPVSTELQNRCVNMIGRLFHAPSVKGDHGVAVGVATVGSSEAIMLAGLAFKKKWQNKRKGQGKPFDRPNIVTGANVQVCWEKFARYFDVELKEVKLTEGCYVMDPVKAVELVDENTICVAAILGSTLNGEFEDVKLLNDLLARKNKKTGWNTPIHVDAASGGFVAPFVYPDLKWDFRLPLVKSINVSGHKYGLVYAGVGWIIWRSKADLPDELVFHINYLGTDQPTFTLNFSKGASQIVAQYYQFLRLGFEGYKHVIENCIENARTLRKGLEKMGRFDIVSKEQGIPLVAFAFKDENKSLAFDLSKALRHHGWIVPAYTMPADIEYITILRVVVREDFGRQMVDKLLSHIKQALAELTDTVSKLTFTVEVKQSEDDQDAESGSMHIPETSLHWKKDKHKVVHKEVKVTGGKTKGVC</sequence>
<dbReference type="EC" id="4.1.1.15" evidence="3 10"/>
<comment type="cofactor">
    <cofactor evidence="1 8 9">
        <name>pyridoxal 5'-phosphate</name>
        <dbReference type="ChEBI" id="CHEBI:597326"/>
    </cofactor>
</comment>
<dbReference type="PANTHER" id="PTHR43321:SF13">
    <property type="entry name" value="GLUTAMATE DECARBOXYLASE"/>
    <property type="match status" value="1"/>
</dbReference>
<dbReference type="Gene3D" id="3.40.640.10">
    <property type="entry name" value="Type I PLP-dependent aspartate aminotransferase-like (Major domain)"/>
    <property type="match status" value="1"/>
</dbReference>
<evidence type="ECO:0000313" key="12">
    <source>
        <dbReference type="RefSeq" id="XP_021843530.1"/>
    </source>
</evidence>
<feature type="modified residue" description="N6-(pyridoxal phosphate)lysine" evidence="8">
    <location>
        <position position="282"/>
    </location>
</feature>
<dbReference type="Proteomes" id="UP000813463">
    <property type="component" value="Chromosome 3"/>
</dbReference>
<reference evidence="12" key="2">
    <citation type="submission" date="2025-08" db="UniProtKB">
        <authorList>
            <consortium name="RefSeq"/>
        </authorList>
    </citation>
    <scope>IDENTIFICATION</scope>
    <source>
        <tissue evidence="12">Leaf</tissue>
    </source>
</reference>
<dbReference type="SUPFAM" id="SSF53383">
    <property type="entry name" value="PLP-dependent transferases"/>
    <property type="match status" value="1"/>
</dbReference>
<evidence type="ECO:0000256" key="7">
    <source>
        <dbReference type="ARBA" id="ARBA00023239"/>
    </source>
</evidence>
<dbReference type="GeneID" id="110783498"/>
<dbReference type="InterPro" id="IPR002129">
    <property type="entry name" value="PyrdxlP-dep_de-COase"/>
</dbReference>
<gene>
    <name evidence="12" type="primary">LOC110783498</name>
</gene>
<dbReference type="InterPro" id="IPR015421">
    <property type="entry name" value="PyrdxlP-dep_Trfase_major"/>
</dbReference>
<dbReference type="GO" id="GO:0030170">
    <property type="term" value="F:pyridoxal phosphate binding"/>
    <property type="evidence" value="ECO:0007669"/>
    <property type="project" value="InterPro"/>
</dbReference>
<evidence type="ECO:0000256" key="5">
    <source>
        <dbReference type="ARBA" id="ARBA00022860"/>
    </source>
</evidence>
<dbReference type="GO" id="GO:0005516">
    <property type="term" value="F:calmodulin binding"/>
    <property type="evidence" value="ECO:0007669"/>
    <property type="project" value="UniProtKB-KW"/>
</dbReference>
<evidence type="ECO:0000256" key="4">
    <source>
        <dbReference type="ARBA" id="ARBA00022793"/>
    </source>
</evidence>
<protein>
    <recommendedName>
        <fullName evidence="3 10">Glutamate decarboxylase</fullName>
        <ecNumber evidence="3 10">4.1.1.15</ecNumber>
    </recommendedName>
</protein>
<proteinExistence type="inferred from homology"/>
<dbReference type="RefSeq" id="XP_021843530.1">
    <property type="nucleotide sequence ID" value="XM_021987838.2"/>
</dbReference>
<dbReference type="FunFam" id="3.40.640.10:FF:000022">
    <property type="entry name" value="Glutamate decarboxylase"/>
    <property type="match status" value="1"/>
</dbReference>
<evidence type="ECO:0000256" key="2">
    <source>
        <dbReference type="ARBA" id="ARBA00009533"/>
    </source>
</evidence>
<name>A0A9R0I7B3_SPIOL</name>
<keyword evidence="7 9" id="KW-0456">Lyase</keyword>
<dbReference type="OrthoDB" id="5152799at2759"/>
<dbReference type="GO" id="GO:0006538">
    <property type="term" value="P:L-glutamate catabolic process"/>
    <property type="evidence" value="ECO:0000318"/>
    <property type="project" value="GO_Central"/>
</dbReference>
<comment type="catalytic activity">
    <reaction evidence="10">
        <text>L-glutamate + H(+) = 4-aminobutanoate + CO2</text>
        <dbReference type="Rhea" id="RHEA:17785"/>
        <dbReference type="ChEBI" id="CHEBI:15378"/>
        <dbReference type="ChEBI" id="CHEBI:16526"/>
        <dbReference type="ChEBI" id="CHEBI:29985"/>
        <dbReference type="ChEBI" id="CHEBI:59888"/>
        <dbReference type="EC" id="4.1.1.15"/>
    </reaction>
</comment>
<dbReference type="NCBIfam" id="TIGR01788">
    <property type="entry name" value="Glu-decarb-GAD"/>
    <property type="match status" value="1"/>
</dbReference>
<reference evidence="11" key="1">
    <citation type="journal article" date="2021" name="Nat. Commun.">
        <title>Genomic analyses provide insights into spinach domestication and the genetic basis of agronomic traits.</title>
        <authorList>
            <person name="Cai X."/>
            <person name="Sun X."/>
            <person name="Xu C."/>
            <person name="Sun H."/>
            <person name="Wang X."/>
            <person name="Ge C."/>
            <person name="Zhang Z."/>
            <person name="Wang Q."/>
            <person name="Fei Z."/>
            <person name="Jiao C."/>
            <person name="Wang Q."/>
        </authorList>
    </citation>
    <scope>NUCLEOTIDE SEQUENCE [LARGE SCALE GENOMIC DNA]</scope>
    <source>
        <strain evidence="11">cv. Varoflay</strain>
    </source>
</reference>
<evidence type="ECO:0000256" key="3">
    <source>
        <dbReference type="ARBA" id="ARBA00012421"/>
    </source>
</evidence>
<dbReference type="FunFam" id="3.90.1150.160:FF:000001">
    <property type="entry name" value="Glutamate decarboxylase"/>
    <property type="match status" value="1"/>
</dbReference>
<dbReference type="PANTHER" id="PTHR43321">
    <property type="entry name" value="GLUTAMATE DECARBOXYLASE"/>
    <property type="match status" value="1"/>
</dbReference>
<keyword evidence="4 10" id="KW-0210">Decarboxylase</keyword>
<dbReference type="KEGG" id="soe:110783498"/>
<dbReference type="Gene3D" id="3.90.1150.160">
    <property type="match status" value="1"/>
</dbReference>